<dbReference type="Pfam" id="PF05361">
    <property type="entry name" value="PP1_inhibitor"/>
    <property type="match status" value="1"/>
</dbReference>
<protein>
    <submittedName>
        <fullName evidence="4">Phosphatase 1 regulatory subunit 14B</fullName>
    </submittedName>
</protein>
<organism evidence="4 5">
    <name type="scientific">Brachionus plicatilis</name>
    <name type="common">Marine rotifer</name>
    <name type="synonym">Brachionus muelleri</name>
    <dbReference type="NCBI Taxonomy" id="10195"/>
    <lineage>
        <taxon>Eukaryota</taxon>
        <taxon>Metazoa</taxon>
        <taxon>Spiralia</taxon>
        <taxon>Gnathifera</taxon>
        <taxon>Rotifera</taxon>
        <taxon>Eurotatoria</taxon>
        <taxon>Monogononta</taxon>
        <taxon>Pseudotrocha</taxon>
        <taxon>Ploima</taxon>
        <taxon>Brachionidae</taxon>
        <taxon>Brachionus</taxon>
    </lineage>
</organism>
<keyword evidence="5" id="KW-1185">Reference proteome</keyword>
<dbReference type="PANTHER" id="PTHR16188:SF14">
    <property type="entry name" value="GEO07393P1"/>
    <property type="match status" value="1"/>
</dbReference>
<dbReference type="GO" id="GO:0004865">
    <property type="term" value="F:protein serine/threonine phosphatase inhibitor activity"/>
    <property type="evidence" value="ECO:0007669"/>
    <property type="project" value="TreeGrafter"/>
</dbReference>
<comment type="similarity">
    <text evidence="1">Belongs to the PP1 inhibitor family.</text>
</comment>
<dbReference type="InterPro" id="IPR008025">
    <property type="entry name" value="CPI-17"/>
</dbReference>
<keyword evidence="2" id="KW-0597">Phosphoprotein</keyword>
<accession>A0A3M7QZW4</accession>
<comment type="caution">
    <text evidence="4">The sequence shown here is derived from an EMBL/GenBank/DDBJ whole genome shotgun (WGS) entry which is preliminary data.</text>
</comment>
<dbReference type="SUPFAM" id="SSF81790">
    <property type="entry name" value="Myosin phosphatase inhibitor 17kDa protein, CPI-17"/>
    <property type="match status" value="1"/>
</dbReference>
<proteinExistence type="inferred from homology"/>
<gene>
    <name evidence="4" type="ORF">BpHYR1_000004</name>
</gene>
<evidence type="ECO:0000313" key="5">
    <source>
        <dbReference type="Proteomes" id="UP000276133"/>
    </source>
</evidence>
<dbReference type="Proteomes" id="UP000276133">
    <property type="component" value="Unassembled WGS sequence"/>
</dbReference>
<dbReference type="PANTHER" id="PTHR16188">
    <property type="entry name" value="PROTEIN PHOSPHATASE 1 INHIBITOR POTENTIATED BY PROTEIN KINASE C"/>
    <property type="match status" value="1"/>
</dbReference>
<evidence type="ECO:0000256" key="3">
    <source>
        <dbReference type="ARBA" id="ARBA00023272"/>
    </source>
</evidence>
<dbReference type="AlphaFoldDB" id="A0A3M7QZW4"/>
<sequence>MINDGKYSKNGFIGANSGSSAPNTSSSILNQYPIKSIINYSSEMNNSISRAKMNSNTTASSCSSNVKFSGLIFKEKIDDREKYLTAKYPNHQMALIKKRLKVEFWIDEQLKFLFDISDDDTKDDYDICADDLVDSLLDMDTDKEREYHILKQLTKAKKSKEEVYKFVNELLAKLRML</sequence>
<name>A0A3M7QZW4_BRAPC</name>
<evidence type="ECO:0000256" key="2">
    <source>
        <dbReference type="ARBA" id="ARBA00022553"/>
    </source>
</evidence>
<evidence type="ECO:0000256" key="1">
    <source>
        <dbReference type="ARBA" id="ARBA00005483"/>
    </source>
</evidence>
<evidence type="ECO:0000313" key="4">
    <source>
        <dbReference type="EMBL" id="RNA16900.1"/>
    </source>
</evidence>
<dbReference type="OrthoDB" id="8193882at2759"/>
<reference evidence="4 5" key="1">
    <citation type="journal article" date="2018" name="Sci. Rep.">
        <title>Genomic signatures of local adaptation to the degree of environmental predictability in rotifers.</title>
        <authorList>
            <person name="Franch-Gras L."/>
            <person name="Hahn C."/>
            <person name="Garcia-Roger E.M."/>
            <person name="Carmona M.J."/>
            <person name="Serra M."/>
            <person name="Gomez A."/>
        </authorList>
    </citation>
    <scope>NUCLEOTIDE SEQUENCE [LARGE SCALE GENOMIC DNA]</scope>
    <source>
        <strain evidence="4">HYR1</strain>
    </source>
</reference>
<dbReference type="EMBL" id="REGN01004597">
    <property type="protein sequence ID" value="RNA16900.1"/>
    <property type="molecule type" value="Genomic_DNA"/>
</dbReference>
<dbReference type="Gene3D" id="1.10.150.220">
    <property type="entry name" value="CPI-17"/>
    <property type="match status" value="1"/>
</dbReference>
<dbReference type="STRING" id="10195.A0A3M7QZW4"/>
<keyword evidence="3" id="KW-0650">Protein phosphatase inhibitor</keyword>
<dbReference type="InterPro" id="IPR036658">
    <property type="entry name" value="CPI-17_sf"/>
</dbReference>
<dbReference type="GO" id="GO:0005737">
    <property type="term" value="C:cytoplasm"/>
    <property type="evidence" value="ECO:0007669"/>
    <property type="project" value="InterPro"/>
</dbReference>